<dbReference type="PANTHER" id="PTHR11006">
    <property type="entry name" value="PROTEIN ARGININE N-METHYLTRANSFERASE"/>
    <property type="match status" value="1"/>
</dbReference>
<evidence type="ECO:0000256" key="4">
    <source>
        <dbReference type="ARBA" id="ARBA00022454"/>
    </source>
</evidence>
<dbReference type="Proteomes" id="UP001177744">
    <property type="component" value="Unassembled WGS sequence"/>
</dbReference>
<dbReference type="GO" id="GO:0005694">
    <property type="term" value="C:chromosome"/>
    <property type="evidence" value="ECO:0007669"/>
    <property type="project" value="UniProtKB-SubCell"/>
</dbReference>
<name>A0AA40IC82_CNENI</name>
<evidence type="ECO:0000256" key="6">
    <source>
        <dbReference type="ARBA" id="ARBA00022691"/>
    </source>
</evidence>
<gene>
    <name evidence="10" type="ORF">QTO34_000844</name>
</gene>
<dbReference type="Gene3D" id="2.70.160.11">
    <property type="entry name" value="Hnrnp arginine n-methyltransferase1"/>
    <property type="match status" value="1"/>
</dbReference>
<sequence>MAAAAAAGRALWGVAGRGVSGPCAADSGLPGAHLLAIGDAIGGIRGARSRRRCALAPPRQASPSTAVKPGAVGVLRAREESSSISVQYFQFYGHLPQRQNRMQGYVPVLVKNNNLTYCVQPLYHGHLREGRRGLAPSLPEPVSITISETMGYMLFNECMFESYQHAEYRGRVETCSLSLVMAHPVPFMDELLYMEQFTKARFWPRWYQVWCLLQSSLFGKAGGTLSGTCLLIAYRRQSYDISIVAQVDQTGSKSSHLLDLQNPFFRYTGATPSPPPGSHHTPTWRARGTWAAPKPQQWDGRSWDADCLDLSNVIIGGSSVGHNNRIPLGQCRQTAAREPHAALEPRVAALLTNEFADH</sequence>
<evidence type="ECO:0000256" key="8">
    <source>
        <dbReference type="ARBA" id="ARBA00023242"/>
    </source>
</evidence>
<keyword evidence="6" id="KW-0949">S-adenosyl-L-methionine</keyword>
<comment type="caution">
    <text evidence="10">The sequence shown here is derived from an EMBL/GenBank/DDBJ whole genome shotgun (WGS) entry which is preliminary data.</text>
</comment>
<protein>
    <submittedName>
        <fullName evidence="10">Uncharacterized protein</fullName>
    </submittedName>
</protein>
<dbReference type="InterPro" id="IPR029063">
    <property type="entry name" value="SAM-dependent_MTases_sf"/>
</dbReference>
<feature type="region of interest" description="Disordered" evidence="9">
    <location>
        <begin position="269"/>
        <end position="289"/>
    </location>
</feature>
<evidence type="ECO:0000256" key="3">
    <source>
        <dbReference type="ARBA" id="ARBA00004496"/>
    </source>
</evidence>
<evidence type="ECO:0000313" key="11">
    <source>
        <dbReference type="Proteomes" id="UP001177744"/>
    </source>
</evidence>
<dbReference type="GO" id="GO:0005634">
    <property type="term" value="C:nucleus"/>
    <property type="evidence" value="ECO:0007669"/>
    <property type="project" value="UniProtKB-SubCell"/>
</dbReference>
<dbReference type="InterPro" id="IPR025799">
    <property type="entry name" value="Arg_MeTrfase"/>
</dbReference>
<dbReference type="GO" id="GO:0070611">
    <property type="term" value="F:histone H3R2 methyltransferase activity"/>
    <property type="evidence" value="ECO:0007669"/>
    <property type="project" value="TreeGrafter"/>
</dbReference>
<keyword evidence="11" id="KW-1185">Reference proteome</keyword>
<keyword evidence="7" id="KW-0156">Chromatin regulator</keyword>
<proteinExistence type="predicted"/>
<dbReference type="GO" id="GO:0005737">
    <property type="term" value="C:cytoplasm"/>
    <property type="evidence" value="ECO:0007669"/>
    <property type="project" value="UniProtKB-SubCell"/>
</dbReference>
<accession>A0AA40IC82</accession>
<evidence type="ECO:0000313" key="10">
    <source>
        <dbReference type="EMBL" id="KAK1346984.1"/>
    </source>
</evidence>
<keyword evidence="5" id="KW-0963">Cytoplasm</keyword>
<evidence type="ECO:0000256" key="9">
    <source>
        <dbReference type="SAM" id="MobiDB-lite"/>
    </source>
</evidence>
<evidence type="ECO:0000256" key="1">
    <source>
        <dbReference type="ARBA" id="ARBA00004123"/>
    </source>
</evidence>
<evidence type="ECO:0000256" key="2">
    <source>
        <dbReference type="ARBA" id="ARBA00004286"/>
    </source>
</evidence>
<keyword evidence="8" id="KW-0539">Nucleus</keyword>
<dbReference type="AlphaFoldDB" id="A0AA40IC82"/>
<keyword evidence="4" id="KW-0158">Chromosome</keyword>
<dbReference type="EMBL" id="JAULJE010000001">
    <property type="protein sequence ID" value="KAK1346984.1"/>
    <property type="molecule type" value="Genomic_DNA"/>
</dbReference>
<dbReference type="PANTHER" id="PTHR11006:SF51">
    <property type="entry name" value="HISTONE-ARGININE METHYLTRANSFERASE CARM1"/>
    <property type="match status" value="1"/>
</dbReference>
<evidence type="ECO:0000256" key="7">
    <source>
        <dbReference type="ARBA" id="ARBA00022853"/>
    </source>
</evidence>
<comment type="subcellular location">
    <subcellularLocation>
        <location evidence="2">Chromosome</location>
    </subcellularLocation>
    <subcellularLocation>
        <location evidence="3">Cytoplasm</location>
    </subcellularLocation>
    <subcellularLocation>
        <location evidence="1">Nucleus</location>
    </subcellularLocation>
</comment>
<reference evidence="10" key="1">
    <citation type="submission" date="2023-06" db="EMBL/GenBank/DDBJ databases">
        <title>Reference genome for the Northern bat (Eptesicus nilssonii), a most northern bat species.</title>
        <authorList>
            <person name="Laine V.N."/>
            <person name="Pulliainen A.T."/>
            <person name="Lilley T.M."/>
        </authorList>
    </citation>
    <scope>NUCLEOTIDE SEQUENCE</scope>
    <source>
        <strain evidence="10">BLF_Eptnil</strain>
        <tissue evidence="10">Kidney</tissue>
    </source>
</reference>
<organism evidence="10 11">
    <name type="scientific">Cnephaeus nilssonii</name>
    <name type="common">Northern bat</name>
    <name type="synonym">Eptesicus nilssonii</name>
    <dbReference type="NCBI Taxonomy" id="3371016"/>
    <lineage>
        <taxon>Eukaryota</taxon>
        <taxon>Metazoa</taxon>
        <taxon>Chordata</taxon>
        <taxon>Craniata</taxon>
        <taxon>Vertebrata</taxon>
        <taxon>Euteleostomi</taxon>
        <taxon>Mammalia</taxon>
        <taxon>Eutheria</taxon>
        <taxon>Laurasiatheria</taxon>
        <taxon>Chiroptera</taxon>
        <taxon>Yangochiroptera</taxon>
        <taxon>Vespertilionidae</taxon>
        <taxon>Cnephaeus</taxon>
    </lineage>
</organism>
<evidence type="ECO:0000256" key="5">
    <source>
        <dbReference type="ARBA" id="ARBA00022490"/>
    </source>
</evidence>
<dbReference type="Gene3D" id="3.40.50.150">
    <property type="entry name" value="Vaccinia Virus protein VP39"/>
    <property type="match status" value="1"/>
</dbReference>